<proteinExistence type="predicted"/>
<dbReference type="EMBL" id="JALNTZ010000637">
    <property type="protein sequence ID" value="KAJ3632116.1"/>
    <property type="molecule type" value="Genomic_DNA"/>
</dbReference>
<sequence length="118" mass="13096">MCNAKSRGKSRALCGTPGVSRRYGDSQSQLSLKKRARVKKTQVCRRGSAEYLMCVVCVGNLRSKTFLTSTPVDFLKSSCVAEWLHQIGILEALCVFLQTLPTCEEELPPRFCPPLKEG</sequence>
<keyword evidence="2" id="KW-1185">Reference proteome</keyword>
<accession>A0AA38HL49</accession>
<name>A0AA38HL49_9CUCU</name>
<comment type="caution">
    <text evidence="1">The sequence shown here is derived from an EMBL/GenBank/DDBJ whole genome shotgun (WGS) entry which is preliminary data.</text>
</comment>
<protein>
    <submittedName>
        <fullName evidence="1">Uncharacterized protein</fullName>
    </submittedName>
</protein>
<reference evidence="1" key="1">
    <citation type="journal article" date="2023" name="G3 (Bethesda)">
        <title>Whole genome assemblies of Zophobas morio and Tenebrio molitor.</title>
        <authorList>
            <person name="Kaur S."/>
            <person name="Stinson S.A."/>
            <person name="diCenzo G.C."/>
        </authorList>
    </citation>
    <scope>NUCLEOTIDE SEQUENCE</scope>
    <source>
        <strain evidence="1">QUZm001</strain>
    </source>
</reference>
<dbReference type="Proteomes" id="UP001168821">
    <property type="component" value="Unassembled WGS sequence"/>
</dbReference>
<evidence type="ECO:0000313" key="2">
    <source>
        <dbReference type="Proteomes" id="UP001168821"/>
    </source>
</evidence>
<organism evidence="1 2">
    <name type="scientific">Zophobas morio</name>
    <dbReference type="NCBI Taxonomy" id="2755281"/>
    <lineage>
        <taxon>Eukaryota</taxon>
        <taxon>Metazoa</taxon>
        <taxon>Ecdysozoa</taxon>
        <taxon>Arthropoda</taxon>
        <taxon>Hexapoda</taxon>
        <taxon>Insecta</taxon>
        <taxon>Pterygota</taxon>
        <taxon>Neoptera</taxon>
        <taxon>Endopterygota</taxon>
        <taxon>Coleoptera</taxon>
        <taxon>Polyphaga</taxon>
        <taxon>Cucujiformia</taxon>
        <taxon>Tenebrionidae</taxon>
        <taxon>Zophobas</taxon>
    </lineage>
</organism>
<evidence type="ECO:0000313" key="1">
    <source>
        <dbReference type="EMBL" id="KAJ3632116.1"/>
    </source>
</evidence>
<gene>
    <name evidence="1" type="ORF">Zmor_022084</name>
</gene>
<dbReference type="AlphaFoldDB" id="A0AA38HL49"/>